<dbReference type="RefSeq" id="WP_145391609.1">
    <property type="nucleotide sequence ID" value="NZ_CP037423.1"/>
</dbReference>
<dbReference type="Pfam" id="PF08281">
    <property type="entry name" value="Sigma70_r4_2"/>
    <property type="match status" value="1"/>
</dbReference>
<dbReference type="GO" id="GO:0006352">
    <property type="term" value="P:DNA-templated transcription initiation"/>
    <property type="evidence" value="ECO:0007669"/>
    <property type="project" value="InterPro"/>
</dbReference>
<dbReference type="Gene3D" id="1.10.1740.10">
    <property type="match status" value="1"/>
</dbReference>
<dbReference type="Proteomes" id="UP000319004">
    <property type="component" value="Chromosome"/>
</dbReference>
<keyword evidence="2" id="KW-0805">Transcription regulation</keyword>
<gene>
    <name evidence="7" type="ORF">Enr13x_73910</name>
</gene>
<accession>A0A518I303</accession>
<dbReference type="InterPro" id="IPR039425">
    <property type="entry name" value="RNA_pol_sigma-70-like"/>
</dbReference>
<dbReference type="InterPro" id="IPR013325">
    <property type="entry name" value="RNA_pol_sigma_r2"/>
</dbReference>
<evidence type="ECO:0000256" key="3">
    <source>
        <dbReference type="ARBA" id="ARBA00023082"/>
    </source>
</evidence>
<sequence>MTGSDEHREQVLRAAFELREHLLAYARSLLGNYAAAEDAVQEAFLVVVKKHENFQEGTSLLAWCRAIVRIEVLKAKDRYHRDRSLIERVLDDSVDAAFEEFQKSRSQMDADRRRDALADCVEMLSEQAQGVLQARMADELGYPQIGERLSMSIEAVRKSLFRSKKQVRECVESKLRPI</sequence>
<dbReference type="InterPro" id="IPR036388">
    <property type="entry name" value="WH-like_DNA-bd_sf"/>
</dbReference>
<dbReference type="SUPFAM" id="SSF88659">
    <property type="entry name" value="Sigma3 and sigma4 domains of RNA polymerase sigma factors"/>
    <property type="match status" value="1"/>
</dbReference>
<evidence type="ECO:0000256" key="1">
    <source>
        <dbReference type="ARBA" id="ARBA00010641"/>
    </source>
</evidence>
<keyword evidence="3" id="KW-0731">Sigma factor</keyword>
<reference evidence="7 8" key="1">
    <citation type="submission" date="2019-03" db="EMBL/GenBank/DDBJ databases">
        <title>Deep-cultivation of Planctomycetes and their phenomic and genomic characterization uncovers novel biology.</title>
        <authorList>
            <person name="Wiegand S."/>
            <person name="Jogler M."/>
            <person name="Boedeker C."/>
            <person name="Pinto D."/>
            <person name="Vollmers J."/>
            <person name="Rivas-Marin E."/>
            <person name="Kohn T."/>
            <person name="Peeters S.H."/>
            <person name="Heuer A."/>
            <person name="Rast P."/>
            <person name="Oberbeckmann S."/>
            <person name="Bunk B."/>
            <person name="Jeske O."/>
            <person name="Meyerdierks A."/>
            <person name="Storesund J.E."/>
            <person name="Kallscheuer N."/>
            <person name="Luecker S."/>
            <person name="Lage O.M."/>
            <person name="Pohl T."/>
            <person name="Merkel B.J."/>
            <person name="Hornburger P."/>
            <person name="Mueller R.-W."/>
            <person name="Bruemmer F."/>
            <person name="Labrenz M."/>
            <person name="Spormann A.M."/>
            <person name="Op den Camp H."/>
            <person name="Overmann J."/>
            <person name="Amann R."/>
            <person name="Jetten M.S.M."/>
            <person name="Mascher T."/>
            <person name="Medema M.H."/>
            <person name="Devos D.P."/>
            <person name="Kaster A.-K."/>
            <person name="Ovreas L."/>
            <person name="Rohde M."/>
            <person name="Galperin M.Y."/>
            <person name="Jogler C."/>
        </authorList>
    </citation>
    <scope>NUCLEOTIDE SEQUENCE [LARGE SCALE GENOMIC DNA]</scope>
    <source>
        <strain evidence="7 8">Enr13</strain>
    </source>
</reference>
<proteinExistence type="inferred from homology"/>
<dbReference type="SUPFAM" id="SSF88946">
    <property type="entry name" value="Sigma2 domain of RNA polymerase sigma factors"/>
    <property type="match status" value="1"/>
</dbReference>
<dbReference type="InterPro" id="IPR013324">
    <property type="entry name" value="RNA_pol_sigma_r3/r4-like"/>
</dbReference>
<evidence type="ECO:0000313" key="7">
    <source>
        <dbReference type="EMBL" id="QDV47482.1"/>
    </source>
</evidence>
<dbReference type="PANTHER" id="PTHR43133">
    <property type="entry name" value="RNA POLYMERASE ECF-TYPE SIGMA FACTO"/>
    <property type="match status" value="1"/>
</dbReference>
<dbReference type="InterPro" id="IPR013249">
    <property type="entry name" value="RNA_pol_sigma70_r4_t2"/>
</dbReference>
<keyword evidence="8" id="KW-1185">Reference proteome</keyword>
<dbReference type="PANTHER" id="PTHR43133:SF51">
    <property type="entry name" value="RNA POLYMERASE SIGMA FACTOR"/>
    <property type="match status" value="1"/>
</dbReference>
<evidence type="ECO:0000256" key="4">
    <source>
        <dbReference type="ARBA" id="ARBA00023163"/>
    </source>
</evidence>
<dbReference type="OrthoDB" id="9795666at2"/>
<feature type="domain" description="RNA polymerase sigma factor 70 region 4 type 2" evidence="6">
    <location>
        <begin position="115"/>
        <end position="166"/>
    </location>
</feature>
<evidence type="ECO:0000259" key="6">
    <source>
        <dbReference type="Pfam" id="PF08281"/>
    </source>
</evidence>
<dbReference type="InterPro" id="IPR014284">
    <property type="entry name" value="RNA_pol_sigma-70_dom"/>
</dbReference>
<evidence type="ECO:0000313" key="8">
    <source>
        <dbReference type="Proteomes" id="UP000319004"/>
    </source>
</evidence>
<dbReference type="EMBL" id="CP037423">
    <property type="protein sequence ID" value="QDV47482.1"/>
    <property type="molecule type" value="Genomic_DNA"/>
</dbReference>
<dbReference type="GO" id="GO:0016987">
    <property type="term" value="F:sigma factor activity"/>
    <property type="evidence" value="ECO:0007669"/>
    <property type="project" value="UniProtKB-KW"/>
</dbReference>
<keyword evidence="4" id="KW-0804">Transcription</keyword>
<protein>
    <submittedName>
        <fullName evidence="7">RNA polymerase sigma factor</fullName>
    </submittedName>
</protein>
<dbReference type="InterPro" id="IPR007627">
    <property type="entry name" value="RNA_pol_sigma70_r2"/>
</dbReference>
<feature type="domain" description="RNA polymerase sigma-70 region 2" evidence="5">
    <location>
        <begin position="19"/>
        <end position="75"/>
    </location>
</feature>
<name>A0A518I303_9BACT</name>
<dbReference type="AlphaFoldDB" id="A0A518I303"/>
<evidence type="ECO:0000256" key="2">
    <source>
        <dbReference type="ARBA" id="ARBA00023015"/>
    </source>
</evidence>
<evidence type="ECO:0000259" key="5">
    <source>
        <dbReference type="Pfam" id="PF04542"/>
    </source>
</evidence>
<dbReference type="KEGG" id="snep:Enr13x_73910"/>
<dbReference type="GO" id="GO:0003677">
    <property type="term" value="F:DNA binding"/>
    <property type="evidence" value="ECO:0007669"/>
    <property type="project" value="InterPro"/>
</dbReference>
<dbReference type="NCBIfam" id="TIGR02937">
    <property type="entry name" value="sigma70-ECF"/>
    <property type="match status" value="1"/>
</dbReference>
<dbReference type="Gene3D" id="1.10.10.10">
    <property type="entry name" value="Winged helix-like DNA-binding domain superfamily/Winged helix DNA-binding domain"/>
    <property type="match status" value="1"/>
</dbReference>
<organism evidence="7 8">
    <name type="scientific">Stieleria neptunia</name>
    <dbReference type="NCBI Taxonomy" id="2527979"/>
    <lineage>
        <taxon>Bacteria</taxon>
        <taxon>Pseudomonadati</taxon>
        <taxon>Planctomycetota</taxon>
        <taxon>Planctomycetia</taxon>
        <taxon>Pirellulales</taxon>
        <taxon>Pirellulaceae</taxon>
        <taxon>Stieleria</taxon>
    </lineage>
</organism>
<dbReference type="Pfam" id="PF04542">
    <property type="entry name" value="Sigma70_r2"/>
    <property type="match status" value="1"/>
</dbReference>
<comment type="similarity">
    <text evidence="1">Belongs to the sigma-70 factor family. ECF subfamily.</text>
</comment>